<evidence type="ECO:0000259" key="3">
    <source>
        <dbReference type="PROSITE" id="PS51462"/>
    </source>
</evidence>
<dbReference type="InterPro" id="IPR000086">
    <property type="entry name" value="NUDIX_hydrolase_dom"/>
</dbReference>
<dbReference type="PANTHER" id="PTHR43046:SF14">
    <property type="entry name" value="MUTT_NUDIX FAMILY PROTEIN"/>
    <property type="match status" value="1"/>
</dbReference>
<dbReference type="PRINTS" id="PR00502">
    <property type="entry name" value="NUDIXFAMILY"/>
</dbReference>
<dbReference type="PROSITE" id="PS51462">
    <property type="entry name" value="NUDIX"/>
    <property type="match status" value="1"/>
</dbReference>
<feature type="domain" description="Nudix hydrolase" evidence="3">
    <location>
        <begin position="28"/>
        <end position="148"/>
    </location>
</feature>
<name>A0ABY6Z481_9BACL</name>
<dbReference type="Gene3D" id="3.90.79.10">
    <property type="entry name" value="Nucleoside Triphosphate Pyrophosphohydrolase"/>
    <property type="match status" value="1"/>
</dbReference>
<dbReference type="EMBL" id="CP104064">
    <property type="protein sequence ID" value="WAH37666.1"/>
    <property type="molecule type" value="Genomic_DNA"/>
</dbReference>
<dbReference type="PANTHER" id="PTHR43046">
    <property type="entry name" value="GDP-MANNOSE MANNOSYL HYDROLASE"/>
    <property type="match status" value="1"/>
</dbReference>
<dbReference type="InterPro" id="IPR020476">
    <property type="entry name" value="Nudix_hydrolase"/>
</dbReference>
<evidence type="ECO:0000256" key="2">
    <source>
        <dbReference type="ARBA" id="ARBA00022801"/>
    </source>
</evidence>
<reference evidence="4" key="1">
    <citation type="submission" date="2022-08" db="EMBL/GenBank/DDBJ databases">
        <title>Alicyclobacillus dauci DSM2870, complete genome.</title>
        <authorList>
            <person name="Wang Q."/>
            <person name="Cai R."/>
            <person name="Wang Z."/>
        </authorList>
    </citation>
    <scope>NUCLEOTIDE SEQUENCE</scope>
    <source>
        <strain evidence="4">DSM 28700</strain>
    </source>
</reference>
<dbReference type="SUPFAM" id="SSF55811">
    <property type="entry name" value="Nudix"/>
    <property type="match status" value="1"/>
</dbReference>
<gene>
    <name evidence="4" type="ORF">NZD86_03905</name>
</gene>
<keyword evidence="5" id="KW-1185">Reference proteome</keyword>
<dbReference type="RefSeq" id="WP_268045181.1">
    <property type="nucleotide sequence ID" value="NZ_CP104064.1"/>
</dbReference>
<comment type="cofactor">
    <cofactor evidence="1">
        <name>Mg(2+)</name>
        <dbReference type="ChEBI" id="CHEBI:18420"/>
    </cofactor>
</comment>
<protein>
    <submittedName>
        <fullName evidence="4">NUDIX domain-containing protein</fullName>
    </submittedName>
</protein>
<dbReference type="Pfam" id="PF00293">
    <property type="entry name" value="NUDIX"/>
    <property type="match status" value="1"/>
</dbReference>
<accession>A0ABY6Z481</accession>
<evidence type="ECO:0000256" key="1">
    <source>
        <dbReference type="ARBA" id="ARBA00001946"/>
    </source>
</evidence>
<evidence type="ECO:0000313" key="4">
    <source>
        <dbReference type="EMBL" id="WAH37666.1"/>
    </source>
</evidence>
<evidence type="ECO:0000313" key="5">
    <source>
        <dbReference type="Proteomes" id="UP001164803"/>
    </source>
</evidence>
<dbReference type="InterPro" id="IPR015797">
    <property type="entry name" value="NUDIX_hydrolase-like_dom_sf"/>
</dbReference>
<proteinExistence type="predicted"/>
<sequence length="150" mass="17304">MNSRLLVKLYSVLPRTVTARVVRLLKPTYNIGVVALVFDSEGRILVLRHTYHRPDWRLPGGLMERGESPEEVAVREVMEEAYCRIEAPIVLDAMHEAHTFDVAVLARLVDEFPFEPNAEIDERKWVRAEDLPALPSSHLRFIRRAISMMQ</sequence>
<keyword evidence="2" id="KW-0378">Hydrolase</keyword>
<organism evidence="4 5">
    <name type="scientific">Alicyclobacillus dauci</name>
    <dbReference type="NCBI Taxonomy" id="1475485"/>
    <lineage>
        <taxon>Bacteria</taxon>
        <taxon>Bacillati</taxon>
        <taxon>Bacillota</taxon>
        <taxon>Bacilli</taxon>
        <taxon>Bacillales</taxon>
        <taxon>Alicyclobacillaceae</taxon>
        <taxon>Alicyclobacillus</taxon>
    </lineage>
</organism>
<dbReference type="Proteomes" id="UP001164803">
    <property type="component" value="Chromosome"/>
</dbReference>